<dbReference type="Gene3D" id="6.10.140.140">
    <property type="match status" value="1"/>
</dbReference>
<accession>A0A8C8Z8T3</accession>
<dbReference type="Ensembl" id="ENSPSMT00000013563.1">
    <property type="protein sequence ID" value="ENSPSMP00000011628.1"/>
    <property type="gene ID" value="ENSPSMG00000008399.1"/>
</dbReference>
<feature type="domain" description="KRAB" evidence="1">
    <location>
        <begin position="15"/>
        <end position="86"/>
    </location>
</feature>
<protein>
    <recommendedName>
        <fullName evidence="1">KRAB domain-containing protein</fullName>
    </recommendedName>
</protein>
<dbReference type="InterPro" id="IPR050169">
    <property type="entry name" value="Krueppel_C2H2_ZnF"/>
</dbReference>
<evidence type="ECO:0000313" key="3">
    <source>
        <dbReference type="Proteomes" id="UP000694414"/>
    </source>
</evidence>
<dbReference type="InterPro" id="IPR001909">
    <property type="entry name" value="KRAB"/>
</dbReference>
<dbReference type="PANTHER" id="PTHR23232">
    <property type="entry name" value="KRAB DOMAIN C2H2 ZINC FINGER"/>
    <property type="match status" value="1"/>
</dbReference>
<evidence type="ECO:0000259" key="1">
    <source>
        <dbReference type="PROSITE" id="PS50805"/>
    </source>
</evidence>
<organism evidence="2 3">
    <name type="scientific">Prolemur simus</name>
    <name type="common">Greater bamboo lemur</name>
    <name type="synonym">Hapalemur simus</name>
    <dbReference type="NCBI Taxonomy" id="1328070"/>
    <lineage>
        <taxon>Eukaryota</taxon>
        <taxon>Metazoa</taxon>
        <taxon>Chordata</taxon>
        <taxon>Craniata</taxon>
        <taxon>Vertebrata</taxon>
        <taxon>Euteleostomi</taxon>
        <taxon>Mammalia</taxon>
        <taxon>Eutheria</taxon>
        <taxon>Euarchontoglires</taxon>
        <taxon>Primates</taxon>
        <taxon>Strepsirrhini</taxon>
        <taxon>Lemuriformes</taxon>
        <taxon>Lemuridae</taxon>
        <taxon>Prolemur</taxon>
    </lineage>
</organism>
<keyword evidence="3" id="KW-1185">Reference proteome</keyword>
<dbReference type="GO" id="GO:0006355">
    <property type="term" value="P:regulation of DNA-templated transcription"/>
    <property type="evidence" value="ECO:0007669"/>
    <property type="project" value="InterPro"/>
</dbReference>
<dbReference type="Pfam" id="PF01352">
    <property type="entry name" value="KRAB"/>
    <property type="match status" value="1"/>
</dbReference>
<dbReference type="InterPro" id="IPR036051">
    <property type="entry name" value="KRAB_dom_sf"/>
</dbReference>
<dbReference type="AlphaFoldDB" id="A0A8C8Z8T3"/>
<evidence type="ECO:0000313" key="2">
    <source>
        <dbReference type="Ensembl" id="ENSPSMP00000011628.1"/>
    </source>
</evidence>
<dbReference type="GeneTree" id="ENSGT00940000164035"/>
<name>A0A8C8Z8T3_PROSS</name>
<dbReference type="SMART" id="SM00349">
    <property type="entry name" value="KRAB"/>
    <property type="match status" value="1"/>
</dbReference>
<proteinExistence type="predicted"/>
<reference evidence="2" key="2">
    <citation type="submission" date="2025-09" db="UniProtKB">
        <authorList>
            <consortium name="Ensembl"/>
        </authorList>
    </citation>
    <scope>IDENTIFICATION</scope>
</reference>
<dbReference type="CDD" id="cd07765">
    <property type="entry name" value="KRAB_A-box"/>
    <property type="match status" value="1"/>
</dbReference>
<dbReference type="SUPFAM" id="SSF109640">
    <property type="entry name" value="KRAB domain (Kruppel-associated box)"/>
    <property type="match status" value="1"/>
</dbReference>
<dbReference type="PANTHER" id="PTHR23232:SF163">
    <property type="entry name" value="ZINC FINGER PROTEIN 589"/>
    <property type="match status" value="1"/>
</dbReference>
<reference evidence="2" key="1">
    <citation type="submission" date="2025-08" db="UniProtKB">
        <authorList>
            <consortium name="Ensembl"/>
        </authorList>
    </citation>
    <scope>IDENTIFICATION</scope>
</reference>
<dbReference type="PROSITE" id="PS50805">
    <property type="entry name" value="KRAB"/>
    <property type="match status" value="1"/>
</dbReference>
<sequence>VSPSCCFGGPLQGLVLFEDVSVDFTQKEWQLLEPAQRLLYRDVMLENYGHLVSLGHCVTKPELIFKLEQGEEPWMLERELLAPSFPANFPKAIRKIKNKMSVPFSLEVGGS</sequence>
<dbReference type="Proteomes" id="UP000694414">
    <property type="component" value="Unplaced"/>
</dbReference>